<dbReference type="OrthoDB" id="113620at2759"/>
<feature type="compositionally biased region" description="Polar residues" evidence="4">
    <location>
        <begin position="161"/>
        <end position="170"/>
    </location>
</feature>
<sequence>MCNLRKASSALHKLFVYGGLKYGQPSHSILANNANGLSKFWCRATTTEKYPLVIATRYNIPFLLNKPGMGYYVTGEIYEVDDKMLKSLDNLEDCEDIYLREKRDMNIGIGEGTVPCYVYLLDKYPEKLLNLPFLSSYENGPAHPYVPRNQRHHKHPPNEDLSYTKTTVVA</sequence>
<dbReference type="PANTHER" id="PTHR12510:SF18">
    <property type="entry name" value="TROPONIN C-AKIN-1 PROTEIN"/>
    <property type="match status" value="1"/>
</dbReference>
<organism evidence="6 7">
    <name type="scientific">Stomoxys calcitrans</name>
    <name type="common">Stable fly</name>
    <name type="synonym">Conops calcitrans</name>
    <dbReference type="NCBI Taxonomy" id="35570"/>
    <lineage>
        <taxon>Eukaryota</taxon>
        <taxon>Metazoa</taxon>
        <taxon>Ecdysozoa</taxon>
        <taxon>Arthropoda</taxon>
        <taxon>Hexapoda</taxon>
        <taxon>Insecta</taxon>
        <taxon>Pterygota</taxon>
        <taxon>Neoptera</taxon>
        <taxon>Endopterygota</taxon>
        <taxon>Diptera</taxon>
        <taxon>Brachycera</taxon>
        <taxon>Muscomorpha</taxon>
        <taxon>Muscoidea</taxon>
        <taxon>Muscidae</taxon>
        <taxon>Stomoxys</taxon>
    </lineage>
</organism>
<gene>
    <name evidence="6" type="primary">106096138</name>
</gene>
<evidence type="ECO:0000256" key="1">
    <source>
        <dbReference type="ARBA" id="ARBA00008861"/>
    </source>
</evidence>
<dbReference type="KEGG" id="scac:106096138"/>
<name>A0A1I8PB29_STOCA</name>
<dbReference type="FunFam" id="3.10.490.10:FF:000011">
    <property type="entry name" value="Troponin C-akin-1 protein"/>
    <property type="match status" value="1"/>
</dbReference>
<dbReference type="InterPro" id="IPR036568">
    <property type="entry name" value="GGCT-like_sf"/>
</dbReference>
<evidence type="ECO:0000259" key="5">
    <source>
        <dbReference type="Pfam" id="PF06094"/>
    </source>
</evidence>
<dbReference type="Gene3D" id="3.10.490.10">
    <property type="entry name" value="Gamma-glutamyl cyclotransferase-like"/>
    <property type="match status" value="1"/>
</dbReference>
<dbReference type="STRING" id="35570.A0A1I8PB29"/>
<dbReference type="Proteomes" id="UP000095300">
    <property type="component" value="Unassembled WGS sequence"/>
</dbReference>
<dbReference type="AlphaFoldDB" id="A0A1I8PB29"/>
<evidence type="ECO:0000256" key="2">
    <source>
        <dbReference type="PIRSR" id="PIRSR639126-1"/>
    </source>
</evidence>
<accession>A0A1I8PB29</accession>
<proteinExistence type="inferred from homology"/>
<feature type="active site" description="Proton acceptor" evidence="2">
    <location>
        <position position="92"/>
    </location>
</feature>
<evidence type="ECO:0000256" key="4">
    <source>
        <dbReference type="SAM" id="MobiDB-lite"/>
    </source>
</evidence>
<dbReference type="PANTHER" id="PTHR12510">
    <property type="entry name" value="TROPONIN C-AKIN-1 PROTEIN"/>
    <property type="match status" value="1"/>
</dbReference>
<evidence type="ECO:0000313" key="6">
    <source>
        <dbReference type="EnsemblMetazoa" id="SCAU006429-PA"/>
    </source>
</evidence>
<protein>
    <recommendedName>
        <fullName evidence="3">Gamma-glutamylcyclotransferase family protein</fullName>
    </recommendedName>
</protein>
<dbReference type="EnsemblMetazoa" id="SCAU006429-RA">
    <property type="protein sequence ID" value="SCAU006429-PA"/>
    <property type="gene ID" value="SCAU006429"/>
</dbReference>
<dbReference type="InterPro" id="IPR013024">
    <property type="entry name" value="GGCT-like"/>
</dbReference>
<feature type="region of interest" description="Disordered" evidence="4">
    <location>
        <begin position="144"/>
        <end position="170"/>
    </location>
</feature>
<dbReference type="GO" id="GO:0005829">
    <property type="term" value="C:cytosol"/>
    <property type="evidence" value="ECO:0007669"/>
    <property type="project" value="TreeGrafter"/>
</dbReference>
<dbReference type="VEuPathDB" id="VectorBase:SCAU006429"/>
<dbReference type="InterPro" id="IPR009288">
    <property type="entry name" value="AIG2-like_dom"/>
</dbReference>
<comment type="similarity">
    <text evidence="1 3">Belongs to the gamma-glutamylcyclotransferase family.</text>
</comment>
<dbReference type="GO" id="GO:0061929">
    <property type="term" value="F:gamma-glutamylaminecyclotransferase activity"/>
    <property type="evidence" value="ECO:0007669"/>
    <property type="project" value="InterPro"/>
</dbReference>
<dbReference type="CDD" id="cd06661">
    <property type="entry name" value="GGCT_like"/>
    <property type="match status" value="1"/>
</dbReference>
<reference evidence="6" key="1">
    <citation type="submission" date="2020-05" db="UniProtKB">
        <authorList>
            <consortium name="EnsemblMetazoa"/>
        </authorList>
    </citation>
    <scope>IDENTIFICATION</scope>
    <source>
        <strain evidence="6">USDA</strain>
    </source>
</reference>
<dbReference type="InterPro" id="IPR039126">
    <property type="entry name" value="GGACT"/>
</dbReference>
<dbReference type="SUPFAM" id="SSF110857">
    <property type="entry name" value="Gamma-glutamyl cyclotransferase-like"/>
    <property type="match status" value="1"/>
</dbReference>
<evidence type="ECO:0000313" key="7">
    <source>
        <dbReference type="Proteomes" id="UP000095300"/>
    </source>
</evidence>
<evidence type="ECO:0000256" key="3">
    <source>
        <dbReference type="RuleBase" id="RU367036"/>
    </source>
</evidence>
<dbReference type="Pfam" id="PF06094">
    <property type="entry name" value="GGACT"/>
    <property type="match status" value="1"/>
</dbReference>
<feature type="domain" description="Gamma-glutamylcyclotransferase AIG2-like" evidence="5">
    <location>
        <begin position="14"/>
        <end position="129"/>
    </location>
</feature>
<keyword evidence="7" id="KW-1185">Reference proteome</keyword>